<protein>
    <submittedName>
        <fullName evidence="2">Uncharacterized protein</fullName>
    </submittedName>
</protein>
<evidence type="ECO:0000256" key="1">
    <source>
        <dbReference type="SAM" id="Phobius"/>
    </source>
</evidence>
<feature type="transmembrane region" description="Helical" evidence="1">
    <location>
        <begin position="6"/>
        <end position="24"/>
    </location>
</feature>
<proteinExistence type="predicted"/>
<keyword evidence="1" id="KW-1133">Transmembrane helix</keyword>
<name>A0AAP7BWM5_CLOPF</name>
<evidence type="ECO:0000313" key="2">
    <source>
        <dbReference type="EMBL" id="NGU31029.1"/>
    </source>
</evidence>
<dbReference type="AlphaFoldDB" id="A0AAP7BWM5"/>
<dbReference type="EMBL" id="JAALLZ010000006">
    <property type="protein sequence ID" value="NGU31029.1"/>
    <property type="molecule type" value="Genomic_DNA"/>
</dbReference>
<keyword evidence="1" id="KW-0472">Membrane</keyword>
<reference evidence="2 3" key="1">
    <citation type="submission" date="2020-02" db="EMBL/GenBank/DDBJ databases">
        <title>Genomic Insights into the Phylogeny and Genetic Plasticity of the Human and Animal Enteric Pathogen Clostridium perfringens.</title>
        <authorList>
            <person name="Feng Y."/>
            <person name="Hu Y."/>
        </authorList>
    </citation>
    <scope>NUCLEOTIDE SEQUENCE [LARGE SCALE GENOMIC DNA]</scope>
    <source>
        <strain evidence="2 3">CP-40</strain>
    </source>
</reference>
<keyword evidence="1" id="KW-0812">Transmembrane</keyword>
<comment type="caution">
    <text evidence="2">The sequence shown here is derived from an EMBL/GenBank/DDBJ whole genome shotgun (WGS) entry which is preliminary data.</text>
</comment>
<dbReference type="RefSeq" id="WP_164800969.1">
    <property type="nucleotide sequence ID" value="NZ_JAALLZ010000006.1"/>
</dbReference>
<evidence type="ECO:0000313" key="3">
    <source>
        <dbReference type="Proteomes" id="UP000481454"/>
    </source>
</evidence>
<organism evidence="2 3">
    <name type="scientific">Clostridium perfringens</name>
    <dbReference type="NCBI Taxonomy" id="1502"/>
    <lineage>
        <taxon>Bacteria</taxon>
        <taxon>Bacillati</taxon>
        <taxon>Bacillota</taxon>
        <taxon>Clostridia</taxon>
        <taxon>Eubacteriales</taxon>
        <taxon>Clostridiaceae</taxon>
        <taxon>Clostridium</taxon>
    </lineage>
</organism>
<gene>
    <name evidence="2" type="ORF">G6Z34_13135</name>
</gene>
<dbReference type="Proteomes" id="UP000481454">
    <property type="component" value="Unassembled WGS sequence"/>
</dbReference>
<accession>A0AAP7BWM5</accession>
<sequence length="184" mass="21596">METLIDFVIVIGIILIICFSISKSTDKDIAKRKKEEKENYKKQGLNLANSYWIKLYSGFREYGIKEDVKLMLFKDRIIFKIDYKVEKEILFKDIEDYRIQTESQLIERASLMKVACFGVFGLGMKGKEKELNKEYVYLRAIYEGEQANIVFDRGIGGNEEIVQELHRLIKEYKNINVVKNVVTE</sequence>